<dbReference type="AlphaFoldDB" id="A0A0A0ECI7"/>
<dbReference type="Pfam" id="PF00892">
    <property type="entry name" value="EamA"/>
    <property type="match status" value="2"/>
</dbReference>
<dbReference type="eggNOG" id="COG0697">
    <property type="taxonomic scope" value="Bacteria"/>
</dbReference>
<dbReference type="EMBL" id="AQQX01000006">
    <property type="protein sequence ID" value="KGM47985.1"/>
    <property type="molecule type" value="Genomic_DNA"/>
</dbReference>
<dbReference type="InterPro" id="IPR000620">
    <property type="entry name" value="EamA_dom"/>
</dbReference>
<feature type="transmembrane region" description="Helical" evidence="1">
    <location>
        <begin position="238"/>
        <end position="257"/>
    </location>
</feature>
<sequence>MWARLSQQNRAILMMMGAIFFFATMDATAKAVSMQSSPLMALWARYFGQAMLVLILIAPRLKSVAKTNFPKLQFLRSIFLLCATSSFFTGLSFLGLAESTAIMDVNPVLITLGAAIFLGEKLGPRRLFGIAAALIGALIIIRPGSGVFSWAAIFPLSAAVFYSAFSLVTRHVGNREDPWTSLFYGALLGSIILSILVIFRWETPDLPTIGLMLLMGVFGTCAQLLMIRALSAGEAAMLAPFAYVGLLVATFWGVLVFGEFPDVWTIIGAVVIVAAGIYVWHRETRAAPKLAEVKADDRR</sequence>
<organism evidence="3 4">
    <name type="scientific">Pseudooceanicola atlanticus</name>
    <dbReference type="NCBI Taxonomy" id="1461694"/>
    <lineage>
        <taxon>Bacteria</taxon>
        <taxon>Pseudomonadati</taxon>
        <taxon>Pseudomonadota</taxon>
        <taxon>Alphaproteobacteria</taxon>
        <taxon>Rhodobacterales</taxon>
        <taxon>Paracoccaceae</taxon>
        <taxon>Pseudooceanicola</taxon>
    </lineage>
</organism>
<comment type="caution">
    <text evidence="3">The sequence shown here is derived from an EMBL/GenBank/DDBJ whole genome shotgun (WGS) entry which is preliminary data.</text>
</comment>
<feature type="transmembrane region" description="Helical" evidence="1">
    <location>
        <begin position="125"/>
        <end position="141"/>
    </location>
</feature>
<feature type="transmembrane region" description="Helical" evidence="1">
    <location>
        <begin position="207"/>
        <end position="226"/>
    </location>
</feature>
<feature type="transmembrane region" description="Helical" evidence="1">
    <location>
        <begin position="41"/>
        <end position="61"/>
    </location>
</feature>
<dbReference type="SUPFAM" id="SSF103481">
    <property type="entry name" value="Multidrug resistance efflux transporter EmrE"/>
    <property type="match status" value="2"/>
</dbReference>
<keyword evidence="1" id="KW-0472">Membrane</keyword>
<name>A0A0A0ECI7_9RHOB</name>
<feature type="transmembrane region" description="Helical" evidence="1">
    <location>
        <begin position="263"/>
        <end position="280"/>
    </location>
</feature>
<proteinExistence type="predicted"/>
<dbReference type="PANTHER" id="PTHR22911">
    <property type="entry name" value="ACYL-MALONYL CONDENSING ENZYME-RELATED"/>
    <property type="match status" value="1"/>
</dbReference>
<evidence type="ECO:0000313" key="4">
    <source>
        <dbReference type="Proteomes" id="UP000030004"/>
    </source>
</evidence>
<keyword evidence="1" id="KW-0812">Transmembrane</keyword>
<dbReference type="RefSeq" id="WP_043750912.1">
    <property type="nucleotide sequence ID" value="NZ_AQQX01000006.1"/>
</dbReference>
<evidence type="ECO:0000256" key="1">
    <source>
        <dbReference type="SAM" id="Phobius"/>
    </source>
</evidence>
<feature type="domain" description="EamA" evidence="2">
    <location>
        <begin position="150"/>
        <end position="275"/>
    </location>
</feature>
<feature type="transmembrane region" description="Helical" evidence="1">
    <location>
        <begin position="100"/>
        <end position="118"/>
    </location>
</feature>
<evidence type="ECO:0000313" key="3">
    <source>
        <dbReference type="EMBL" id="KGM47985.1"/>
    </source>
</evidence>
<dbReference type="PANTHER" id="PTHR22911:SF103">
    <property type="entry name" value="BLR2811 PROTEIN"/>
    <property type="match status" value="1"/>
</dbReference>
<feature type="transmembrane region" description="Helical" evidence="1">
    <location>
        <begin position="147"/>
        <end position="169"/>
    </location>
</feature>
<feature type="domain" description="EamA" evidence="2">
    <location>
        <begin position="10"/>
        <end position="141"/>
    </location>
</feature>
<dbReference type="InterPro" id="IPR037185">
    <property type="entry name" value="EmrE-like"/>
</dbReference>
<evidence type="ECO:0000259" key="2">
    <source>
        <dbReference type="Pfam" id="PF00892"/>
    </source>
</evidence>
<accession>A0A0A0ECI7</accession>
<feature type="transmembrane region" description="Helical" evidence="1">
    <location>
        <begin position="181"/>
        <end position="201"/>
    </location>
</feature>
<dbReference type="OrthoDB" id="9812899at2"/>
<reference evidence="3 4" key="1">
    <citation type="journal article" date="2015" name="Antonie Van Leeuwenhoek">
        <title>Pseudooceanicola atlanticus gen. nov. sp. nov., isolated from surface seawater of the Atlantic Ocean and reclassification of Oceanicola batsensis, Oceanicola marinus, Oceanicola nitratireducens, Oceanicola nanhaiensis, Oceanicola antarcticus and Oceanicola flagellatus, as Pseudooceanicola batsensis comb. nov., Pseudooceanicola marinus comb. nov., Pseudooceanicola nitratireducens comb. nov., Pseudooceanicola nanhaiensis comb. nov., Pseudooceanicola antarcticus comb. nov., and Pseudooceanicola flagellatus comb. nov.</title>
        <authorList>
            <person name="Lai Q."/>
            <person name="Li G."/>
            <person name="Liu X."/>
            <person name="Du Y."/>
            <person name="Sun F."/>
            <person name="Shao Z."/>
        </authorList>
    </citation>
    <scope>NUCLEOTIDE SEQUENCE [LARGE SCALE GENOMIC DNA]</scope>
    <source>
        <strain evidence="3 4">22II-s11g</strain>
    </source>
</reference>
<gene>
    <name evidence="3" type="ORF">ATO9_15435</name>
</gene>
<keyword evidence="4" id="KW-1185">Reference proteome</keyword>
<dbReference type="Proteomes" id="UP000030004">
    <property type="component" value="Unassembled WGS sequence"/>
</dbReference>
<feature type="transmembrane region" description="Helical" evidence="1">
    <location>
        <begin position="73"/>
        <end position="94"/>
    </location>
</feature>
<protein>
    <submittedName>
        <fullName evidence="3">Membrane protein</fullName>
    </submittedName>
</protein>
<keyword evidence="1" id="KW-1133">Transmembrane helix</keyword>
<dbReference type="GO" id="GO:0016020">
    <property type="term" value="C:membrane"/>
    <property type="evidence" value="ECO:0007669"/>
    <property type="project" value="InterPro"/>
</dbReference>